<feature type="region of interest" description="Disordered" evidence="1">
    <location>
        <begin position="201"/>
        <end position="227"/>
    </location>
</feature>
<evidence type="ECO:0000256" key="2">
    <source>
        <dbReference type="SAM" id="SignalP"/>
    </source>
</evidence>
<feature type="region of interest" description="Disordered" evidence="1">
    <location>
        <begin position="300"/>
        <end position="340"/>
    </location>
</feature>
<evidence type="ECO:0000313" key="4">
    <source>
        <dbReference type="Proteomes" id="UP000030754"/>
    </source>
</evidence>
<feature type="signal peptide" evidence="2">
    <location>
        <begin position="1"/>
        <end position="32"/>
    </location>
</feature>
<gene>
    <name evidence="3" type="ORF">ENH_00052590</name>
</gene>
<feature type="compositionally biased region" description="Low complexity" evidence="1">
    <location>
        <begin position="407"/>
        <end position="416"/>
    </location>
</feature>
<reference evidence="3" key="1">
    <citation type="submission" date="2013-10" db="EMBL/GenBank/DDBJ databases">
        <title>Genomic analysis of the causative agents of coccidiosis in chickens.</title>
        <authorList>
            <person name="Reid A.J."/>
            <person name="Blake D."/>
            <person name="Billington K."/>
            <person name="Browne H."/>
            <person name="Dunn M."/>
            <person name="Hung S."/>
            <person name="Kawahara F."/>
            <person name="Miranda-Saavedra D."/>
            <person name="Mourier T."/>
            <person name="Nagra H."/>
            <person name="Otto T.D."/>
            <person name="Rawlings N."/>
            <person name="Sanchez A."/>
            <person name="Sanders M."/>
            <person name="Subramaniam C."/>
            <person name="Tay Y."/>
            <person name="Dear P."/>
            <person name="Doerig C."/>
            <person name="Gruber A."/>
            <person name="Parkinson J."/>
            <person name="Shirley M."/>
            <person name="Wan K.L."/>
            <person name="Berriman M."/>
            <person name="Tomley F."/>
            <person name="Pain A."/>
        </authorList>
    </citation>
    <scope>NUCLEOTIDE SEQUENCE [LARGE SCALE GENOMIC DNA]</scope>
    <source>
        <strain evidence="3">Houghton</strain>
    </source>
</reference>
<organism evidence="3 4">
    <name type="scientific">Eimeria necatrix</name>
    <dbReference type="NCBI Taxonomy" id="51315"/>
    <lineage>
        <taxon>Eukaryota</taxon>
        <taxon>Sar</taxon>
        <taxon>Alveolata</taxon>
        <taxon>Apicomplexa</taxon>
        <taxon>Conoidasida</taxon>
        <taxon>Coccidia</taxon>
        <taxon>Eucoccidiorida</taxon>
        <taxon>Eimeriorina</taxon>
        <taxon>Eimeriidae</taxon>
        <taxon>Eimeria</taxon>
    </lineage>
</organism>
<protein>
    <submittedName>
        <fullName evidence="3">Uncharacterized protein</fullName>
    </submittedName>
</protein>
<dbReference type="EMBL" id="HG725537">
    <property type="protein sequence ID" value="CDJ68394.1"/>
    <property type="molecule type" value="Genomic_DNA"/>
</dbReference>
<evidence type="ECO:0000313" key="3">
    <source>
        <dbReference type="EMBL" id="CDJ68394.1"/>
    </source>
</evidence>
<dbReference type="AlphaFoldDB" id="U6N0U5"/>
<dbReference type="GeneID" id="25475406"/>
<dbReference type="Proteomes" id="UP000030754">
    <property type="component" value="Unassembled WGS sequence"/>
</dbReference>
<feature type="region of interest" description="Disordered" evidence="1">
    <location>
        <begin position="391"/>
        <end position="426"/>
    </location>
</feature>
<dbReference type="OrthoDB" id="346010at2759"/>
<evidence type="ECO:0000256" key="1">
    <source>
        <dbReference type="SAM" id="MobiDB-lite"/>
    </source>
</evidence>
<feature type="chain" id="PRO_5004674207" evidence="2">
    <location>
        <begin position="33"/>
        <end position="464"/>
    </location>
</feature>
<keyword evidence="2" id="KW-0732">Signal</keyword>
<reference evidence="3" key="2">
    <citation type="submission" date="2013-10" db="EMBL/GenBank/DDBJ databases">
        <authorList>
            <person name="Aslett M."/>
        </authorList>
    </citation>
    <scope>NUCLEOTIDE SEQUENCE [LARGE SCALE GENOMIC DNA]</scope>
    <source>
        <strain evidence="3">Houghton</strain>
    </source>
</reference>
<name>U6N0U5_9EIME</name>
<sequence>MGIPDISKAQMRLRWTVIQLVLFLVIPIDAQAKGHAASPTVSSAVPIPAMRMAEENSTAVGQCGIVLSETFATQKLEQNRHRQLCFALQNYGFLTRYVRHKQEEASFWGGDCCLLLVFCGHDCHRLYGHPQKTPAATNVISEVAALLAGKTENQQPLNGGTGFSSQTKVTAHKDSDTVEHEGELPQHNLILSKVDNAKRGEVPLSPSNGSTEQTVVPKAERRDKRQWQGHCRRHFMSHTTRANCIGVYSIEFEAQNQSFGRFFARLALLLGAADIEAVVDIERELQQYIRAKELRALQGPALASSRQSGRTMTASANSSLVLPQQSSEASNEKPRSSSFSAHTLNNDLRIVLEPLRSDESQVGETDNVHFGTSAQTIQISIPSNFRARLASDGAPGTSTAHPRRLRGGSSRGPISSATGDGHKAGAASAPINSAAYCKAVAAFMSQKAELQWLEEHIFFLPHRP</sequence>
<accession>U6N0U5</accession>
<dbReference type="VEuPathDB" id="ToxoDB:ENH_00052590"/>
<dbReference type="RefSeq" id="XP_013436861.1">
    <property type="nucleotide sequence ID" value="XM_013581407.1"/>
</dbReference>
<keyword evidence="4" id="KW-1185">Reference proteome</keyword>
<feature type="compositionally biased region" description="Polar residues" evidence="1">
    <location>
        <begin position="205"/>
        <end position="214"/>
    </location>
</feature>
<feature type="compositionally biased region" description="Polar residues" evidence="1">
    <location>
        <begin position="304"/>
        <end position="329"/>
    </location>
</feature>
<proteinExistence type="predicted"/>